<proteinExistence type="predicted"/>
<dbReference type="InterPro" id="IPR009609">
    <property type="entry name" value="Phosphonate_metab_PhnG"/>
</dbReference>
<dbReference type="RefSeq" id="WP_163098821.1">
    <property type="nucleotide sequence ID" value="NZ_CP127523.1"/>
</dbReference>
<dbReference type="GO" id="GO:0019634">
    <property type="term" value="P:organic phosphonate metabolic process"/>
    <property type="evidence" value="ECO:0007669"/>
    <property type="project" value="InterPro"/>
</dbReference>
<gene>
    <name evidence="1" type="primary">phnG</name>
    <name evidence="1" type="ORF">GL267_13705</name>
</gene>
<evidence type="ECO:0000313" key="1">
    <source>
        <dbReference type="EMBL" id="NDU43637.1"/>
    </source>
</evidence>
<dbReference type="EMBL" id="WNJL01000037">
    <property type="protein sequence ID" value="NDU43637.1"/>
    <property type="molecule type" value="Genomic_DNA"/>
</dbReference>
<comment type="caution">
    <text evidence="1">The sequence shown here is derived from an EMBL/GenBank/DDBJ whole genome shotgun (WGS) entry which is preliminary data.</text>
</comment>
<sequence length="162" mass="18059">MRFDETSANSTNLTSMRAHWISELAHAMFSDLADAVADAVAGVERWPEFTSINSPETGLIMVHGRMGGLGDPFPLGESTVTRCTVQDDQGYMGLAYVLGDSLAHAEIAAKLDALLQHPEWQSSLWDRIIVPLMILRTDREAQTKQENQNSRVQFFTMETMRS</sequence>
<reference evidence="1" key="1">
    <citation type="submission" date="2019-11" db="EMBL/GenBank/DDBJ databases">
        <title>Acidithiobacillus ferrianus sp. nov.: a facultatively anaerobic and extremely acidophilic chemolithoautotroph.</title>
        <authorList>
            <person name="Norris P.R."/>
            <person name="Falagan C."/>
            <person name="Moya-Beltran A."/>
            <person name="Castro M."/>
            <person name="Quatrini R."/>
            <person name="Johnson D.B."/>
        </authorList>
    </citation>
    <scope>NUCLEOTIDE SEQUENCE [LARGE SCALE GENOMIC DNA]</scope>
    <source>
        <strain evidence="1">MG</strain>
    </source>
</reference>
<organism evidence="1">
    <name type="scientific">Acidithiobacillus ferrianus</name>
    <dbReference type="NCBI Taxonomy" id="2678518"/>
    <lineage>
        <taxon>Bacteria</taxon>
        <taxon>Pseudomonadati</taxon>
        <taxon>Pseudomonadota</taxon>
        <taxon>Acidithiobacillia</taxon>
        <taxon>Acidithiobacillales</taxon>
        <taxon>Acidithiobacillaceae</taxon>
        <taxon>Acidithiobacillus</taxon>
    </lineage>
</organism>
<dbReference type="Pfam" id="PF06754">
    <property type="entry name" value="PhnG"/>
    <property type="match status" value="1"/>
</dbReference>
<dbReference type="GO" id="GO:0016829">
    <property type="term" value="F:lyase activity"/>
    <property type="evidence" value="ECO:0007669"/>
    <property type="project" value="UniProtKB-KW"/>
</dbReference>
<accession>A0A845UCZ8</accession>
<dbReference type="GO" id="GO:0015716">
    <property type="term" value="P:organic phosphonate transport"/>
    <property type="evidence" value="ECO:0007669"/>
    <property type="project" value="InterPro"/>
</dbReference>
<dbReference type="NCBIfam" id="TIGR03293">
    <property type="entry name" value="PhnG_redo"/>
    <property type="match status" value="1"/>
</dbReference>
<dbReference type="AlphaFoldDB" id="A0A845UCZ8"/>
<protein>
    <submittedName>
        <fullName evidence="1">Phosphonate C-P lyase system protein PhnG</fullName>
    </submittedName>
</protein>
<name>A0A845UCZ8_9PROT</name>
<keyword evidence="1" id="KW-0456">Lyase</keyword>